<feature type="domain" description="Periplasmic binding protein" evidence="4">
    <location>
        <begin position="74"/>
        <end position="328"/>
    </location>
</feature>
<evidence type="ECO:0000256" key="2">
    <source>
        <dbReference type="ARBA" id="ARBA00007639"/>
    </source>
</evidence>
<evidence type="ECO:0000313" key="5">
    <source>
        <dbReference type="EMBL" id="TVU69649.1"/>
    </source>
</evidence>
<comment type="similarity">
    <text evidence="2">Belongs to the bacterial solute-binding protein 2 family.</text>
</comment>
<dbReference type="SUPFAM" id="SSF53822">
    <property type="entry name" value="Periplasmic binding protein-like I"/>
    <property type="match status" value="1"/>
</dbReference>
<dbReference type="GO" id="GO:0055085">
    <property type="term" value="P:transmembrane transport"/>
    <property type="evidence" value="ECO:0007669"/>
    <property type="project" value="UniProtKB-ARBA"/>
</dbReference>
<evidence type="ECO:0000256" key="1">
    <source>
        <dbReference type="ARBA" id="ARBA00004196"/>
    </source>
</evidence>
<dbReference type="InterPro" id="IPR025997">
    <property type="entry name" value="SBP_2_dom"/>
</dbReference>
<dbReference type="Pfam" id="PF13407">
    <property type="entry name" value="Peripla_BP_4"/>
    <property type="match status" value="1"/>
</dbReference>
<dbReference type="EMBL" id="VNFH01000007">
    <property type="protein sequence ID" value="TVU69649.1"/>
    <property type="molecule type" value="Genomic_DNA"/>
</dbReference>
<dbReference type="STRING" id="553385.GCA_000591415_02719"/>
<name>A0A558HKJ0_9GAMM</name>
<keyword evidence="3" id="KW-0732">Signal</keyword>
<dbReference type="GO" id="GO:0030313">
    <property type="term" value="C:cell envelope"/>
    <property type="evidence" value="ECO:0007669"/>
    <property type="project" value="UniProtKB-SubCell"/>
</dbReference>
<evidence type="ECO:0000256" key="3">
    <source>
        <dbReference type="ARBA" id="ARBA00022729"/>
    </source>
</evidence>
<reference evidence="5 6" key="1">
    <citation type="submission" date="2019-07" db="EMBL/GenBank/DDBJ databases">
        <title>Diversity of Bacteria from Kongsfjorden, Arctic.</title>
        <authorList>
            <person name="Yu Y."/>
        </authorList>
    </citation>
    <scope>NUCLEOTIDE SEQUENCE [LARGE SCALE GENOMIC DNA]</scope>
    <source>
        <strain evidence="5 6">SM1923</strain>
    </source>
</reference>
<dbReference type="GO" id="GO:0030246">
    <property type="term" value="F:carbohydrate binding"/>
    <property type="evidence" value="ECO:0007669"/>
    <property type="project" value="UniProtKB-ARBA"/>
</dbReference>
<evidence type="ECO:0000259" key="4">
    <source>
        <dbReference type="Pfam" id="PF13407"/>
    </source>
</evidence>
<dbReference type="OrthoDB" id="245475at2"/>
<protein>
    <submittedName>
        <fullName evidence="5">Substrate-binding domain-containing protein</fullName>
    </submittedName>
</protein>
<proteinExistence type="inferred from homology"/>
<dbReference type="InterPro" id="IPR028082">
    <property type="entry name" value="Peripla_BP_I"/>
</dbReference>
<organism evidence="5 6">
    <name type="scientific">Cobetia crustatorum</name>
    <dbReference type="NCBI Taxonomy" id="553385"/>
    <lineage>
        <taxon>Bacteria</taxon>
        <taxon>Pseudomonadati</taxon>
        <taxon>Pseudomonadota</taxon>
        <taxon>Gammaproteobacteria</taxon>
        <taxon>Oceanospirillales</taxon>
        <taxon>Halomonadaceae</taxon>
        <taxon>Cobetia</taxon>
    </lineage>
</organism>
<accession>A0A558HKJ0</accession>
<comment type="subcellular location">
    <subcellularLocation>
        <location evidence="1">Cell envelope</location>
    </subcellularLocation>
</comment>
<dbReference type="PANTHER" id="PTHR46847">
    <property type="entry name" value="D-ALLOSE-BINDING PERIPLASMIC PROTEIN-RELATED"/>
    <property type="match status" value="1"/>
</dbReference>
<evidence type="ECO:0000313" key="6">
    <source>
        <dbReference type="Proteomes" id="UP000319941"/>
    </source>
</evidence>
<dbReference type="Gene3D" id="3.40.50.2300">
    <property type="match status" value="2"/>
</dbReference>
<keyword evidence="6" id="KW-1185">Reference proteome</keyword>
<dbReference type="AlphaFoldDB" id="A0A558HKJ0"/>
<sequence length="433" mass="48204">MLHTCNFMLQGDVMHQQCIKRLARHAAAMRWCCLILVTGLCLSALSRALAIEAATTSNRESSNHVIYSPISATFINPGLKGERFWDMIVATMQAAAQDLNIRLEVLYADRVHAAIPYLINDILRRKTPPDYLVVVNDAKIVASLLPAIDKSSIKLLMIVNGLDDEQKREYGIPGSPHQSWIGSLLPDMEGAARRTARGLLLAARQQFDTPVYHGLALIGENTTSGIIAMNKGVLDVFAHADDLILDRVLEARWNQQDAQRLTTHYLAWMKQNGEAPHIIWAANDSMAIGAIDALSASGLTPGKDVFISGMNWSPEVINMVEDGRMLMTDGGHIMAGAWSMVMLRDYEDSTDMPAREIIFPMTAITRNNVEFYGPSLKNPHWDLVDFSYFTRPNEGQYHFQPLDVLELMINNQYTSSAIDKLALPITERGKITP</sequence>
<gene>
    <name evidence="5" type="ORF">FQP86_11105</name>
</gene>
<dbReference type="PANTHER" id="PTHR46847:SF2">
    <property type="entry name" value="ABC TRANSPORTER SUGAR-BINDING PROTEIN"/>
    <property type="match status" value="1"/>
</dbReference>
<dbReference type="Proteomes" id="UP000319941">
    <property type="component" value="Unassembled WGS sequence"/>
</dbReference>
<dbReference type="CDD" id="cd06324">
    <property type="entry name" value="PBP1_ABC_sugar_binding-like"/>
    <property type="match status" value="1"/>
</dbReference>
<comment type="caution">
    <text evidence="5">The sequence shown here is derived from an EMBL/GenBank/DDBJ whole genome shotgun (WGS) entry which is preliminary data.</text>
</comment>